<gene>
    <name evidence="2" type="ORF">SOCE26_086970</name>
</gene>
<evidence type="ECO:0000313" key="3">
    <source>
        <dbReference type="Proteomes" id="UP000238348"/>
    </source>
</evidence>
<protein>
    <recommendedName>
        <fullName evidence="4">Bacterial transcription activator effector binding domain-containing protein</fullName>
    </recommendedName>
</protein>
<name>A0A2L0F6I5_SORCE</name>
<dbReference type="EMBL" id="CP012673">
    <property type="protein sequence ID" value="AUX47185.1"/>
    <property type="molecule type" value="Genomic_DNA"/>
</dbReference>
<feature type="region of interest" description="Disordered" evidence="1">
    <location>
        <begin position="1"/>
        <end position="22"/>
    </location>
</feature>
<evidence type="ECO:0000256" key="1">
    <source>
        <dbReference type="SAM" id="MobiDB-lite"/>
    </source>
</evidence>
<accession>A0A2L0F6I5</accession>
<evidence type="ECO:0000313" key="2">
    <source>
        <dbReference type="EMBL" id="AUX47185.1"/>
    </source>
</evidence>
<sequence>MSSDEITPKRPRARGAPATVPPATAEVTAAYRAEETWRQTGRALVAPLERAFTLAALRDACARLAELAERQRLRIVEEPLFGLKGDPSEDPPHLWDYEAVLPIHGAARPEGEVNVARIEGGLHLAAVTPRGLGDLRSLYRYMLGKLLPAKKQQLLRPYILHRVQRPAGGREREPDEAVAVAVYVPAVLSIKPVPVPANEAEA</sequence>
<dbReference type="AlphaFoldDB" id="A0A2L0F6I5"/>
<dbReference type="InterPro" id="IPR011256">
    <property type="entry name" value="Reg_factor_effector_dom_sf"/>
</dbReference>
<organism evidence="2 3">
    <name type="scientific">Sorangium cellulosum</name>
    <name type="common">Polyangium cellulosum</name>
    <dbReference type="NCBI Taxonomy" id="56"/>
    <lineage>
        <taxon>Bacteria</taxon>
        <taxon>Pseudomonadati</taxon>
        <taxon>Myxococcota</taxon>
        <taxon>Polyangia</taxon>
        <taxon>Polyangiales</taxon>
        <taxon>Polyangiaceae</taxon>
        <taxon>Sorangium</taxon>
    </lineage>
</organism>
<proteinExistence type="predicted"/>
<reference evidence="2 3" key="1">
    <citation type="submission" date="2015-09" db="EMBL/GenBank/DDBJ databases">
        <title>Sorangium comparison.</title>
        <authorList>
            <person name="Zaburannyi N."/>
            <person name="Bunk B."/>
            <person name="Overmann J."/>
            <person name="Mueller R."/>
        </authorList>
    </citation>
    <scope>NUCLEOTIDE SEQUENCE [LARGE SCALE GENOMIC DNA]</scope>
    <source>
        <strain evidence="2 3">So ce26</strain>
    </source>
</reference>
<evidence type="ECO:0008006" key="4">
    <source>
        <dbReference type="Google" id="ProtNLM"/>
    </source>
</evidence>
<dbReference type="Gene3D" id="3.20.80.10">
    <property type="entry name" value="Regulatory factor, effector binding domain"/>
    <property type="match status" value="1"/>
</dbReference>
<dbReference type="Proteomes" id="UP000238348">
    <property type="component" value="Chromosome"/>
</dbReference>